<organism evidence="7 8">
    <name type="scientific">Pyxidicoccus parkwayensis</name>
    <dbReference type="NCBI Taxonomy" id="2813578"/>
    <lineage>
        <taxon>Bacteria</taxon>
        <taxon>Pseudomonadati</taxon>
        <taxon>Myxococcota</taxon>
        <taxon>Myxococcia</taxon>
        <taxon>Myxococcales</taxon>
        <taxon>Cystobacterineae</taxon>
        <taxon>Myxococcaceae</taxon>
        <taxon>Pyxidicoccus</taxon>
    </lineage>
</organism>
<evidence type="ECO:0000313" key="7">
    <source>
        <dbReference type="EMBL" id="QSQ28584.1"/>
    </source>
</evidence>
<dbReference type="PANTHER" id="PTHR36985">
    <property type="entry name" value="TRANSLOCATION AND ASSEMBLY MODULE SUBUNIT TAMB"/>
    <property type="match status" value="1"/>
</dbReference>
<evidence type="ECO:0000256" key="4">
    <source>
        <dbReference type="ARBA" id="ARBA00023136"/>
    </source>
</evidence>
<keyword evidence="2" id="KW-0812">Transmembrane</keyword>
<comment type="subcellular location">
    <subcellularLocation>
        <location evidence="1">Membrane</location>
        <topology evidence="1">Single-pass membrane protein</topology>
    </subcellularLocation>
</comment>
<keyword evidence="4" id="KW-0472">Membrane</keyword>
<evidence type="ECO:0000256" key="3">
    <source>
        <dbReference type="ARBA" id="ARBA00022989"/>
    </source>
</evidence>
<evidence type="ECO:0000259" key="6">
    <source>
        <dbReference type="Pfam" id="PF04357"/>
    </source>
</evidence>
<name>A0ABX7PDC3_9BACT</name>
<dbReference type="EMBL" id="CP071090">
    <property type="protein sequence ID" value="QSQ28584.1"/>
    <property type="molecule type" value="Genomic_DNA"/>
</dbReference>
<dbReference type="InterPro" id="IPR007452">
    <property type="entry name" value="TamB_C"/>
</dbReference>
<gene>
    <name evidence="7" type="ORF">JY651_48975</name>
</gene>
<feature type="compositionally biased region" description="Basic and acidic residues" evidence="5">
    <location>
        <begin position="1281"/>
        <end position="1290"/>
    </location>
</feature>
<protein>
    <submittedName>
        <fullName evidence="7">Translocation/assembly module TamB domain-containing protein</fullName>
    </submittedName>
</protein>
<dbReference type="Pfam" id="PF04357">
    <property type="entry name" value="TamB"/>
    <property type="match status" value="1"/>
</dbReference>
<proteinExistence type="predicted"/>
<keyword evidence="3" id="KW-1133">Transmembrane helix</keyword>
<feature type="region of interest" description="Disordered" evidence="5">
    <location>
        <begin position="118"/>
        <end position="138"/>
    </location>
</feature>
<feature type="region of interest" description="Disordered" evidence="5">
    <location>
        <begin position="1267"/>
        <end position="1310"/>
    </location>
</feature>
<feature type="domain" description="Translocation and assembly module TamB C-terminal" evidence="6">
    <location>
        <begin position="1194"/>
        <end position="1582"/>
    </location>
</feature>
<evidence type="ECO:0000256" key="2">
    <source>
        <dbReference type="ARBA" id="ARBA00022692"/>
    </source>
</evidence>
<evidence type="ECO:0000256" key="5">
    <source>
        <dbReference type="SAM" id="MobiDB-lite"/>
    </source>
</evidence>
<dbReference type="PANTHER" id="PTHR36985:SF1">
    <property type="entry name" value="TRANSLOCATION AND ASSEMBLY MODULE SUBUNIT TAMB"/>
    <property type="match status" value="1"/>
</dbReference>
<dbReference type="Proteomes" id="UP000662747">
    <property type="component" value="Chromosome"/>
</dbReference>
<sequence>MLWGLAGLVALVVLAVAGALLYLTGPSGEAWLVRKGVALANEQFSGRLEVGGLDLWLGGAVLTDLKLYDPEGELVAEVARVEARVRLGSLAQQHVDLTSAKLERPRLYLAQDERGLNLSRALEPRTPKPQEPSQGRGTLRLDLRDLVLEDGYVDFRQEVEDGPERHVRLEDFDAKGSASYAAATQGMSADLEATGGLTLPVSGPVRLKLKGGGEEGALKTDVGLEAAGLVLDASGDVKLPPETPPGQPEGKLKAQVTVRRLSAPPTLLKGFVPTYPLRVPVSLEGTAAMDGDLVNVDAQAKAADATLAVKGDLDLEHLRTSGLTAKARDVDLSQLVAEGPKTNLHADLDAKGGGTSLETLDGAVDLTVSPSEYQGQPLGPVELEATAKDGHYVLSRLLVLVPGASLRAKGQGTQERMHVDGGLTAGNLALLSRALTKLLPGTVGPMSGSGTLDFVVEGPLRAPGVEAHGSFASFAYGPDLALKDLTAKVELPNVTRPLDTDASLVVSELRSGTRTFKDLAVTVATRERKLDATVRVQGDAQLGLVLGGVVDEDGEGLAVDALTLSWPEATWKLQRPTHVGFGGGRVEVAPALLLTSGSQKLSLLGAKEGQQVTARVELDAFDLTKLPHAFVPESLGLGGTVTGFVSAKGRLPRPDAEANLRWEDGRAQGYEGLQASVEARYVKDRATGKLSASLPVARLAADFDVPVQGVLKRRRDLMSLKVNLEDLDVAGVMKLAKQPAGPSGHLSGTLAVVGPAREPKLDFLLRGRDVRYQVPPPGFSLKTPVGFELRAASDANDGTLDARLELQGLAKQAYVALHTPYTLGGLIAKPPTPDEALATALQLEARVQELPLTVLEGMPGVDKPGGAVSAQLDLSGSVLVPQGKLAVQVAGATANGVPPQTGQLTVTGGEQDVKVALSVQREEGPLAQLDATLLAPLGALQDREVYGRIPFRIRGRLMPVSIQELPGIARARASTPAAPGTSSQQVQGVLAVEVAARGTLDTPEVDLTAGVQKLGVGSLGLGQARLHYAYKGIHSAFDAMLTAPTGGTLLVTGGMDLDVSLPAFEKGLQYTRAPLEVSLKARNFDPAFLSGATEMVRKLGGLVQADASVAGTVGAPTFQGTLAWKDGVLGLMGLGEYRDIQLALEASQQSIALRTLSAKAGNGSLRLEAPLTAVRTRAGEFELSSPPGNENPLVTQDFPIVYDDQLMAVVSLRGKIEGTLSEKLVNLRNVSIPEATVVLPELKRKDLQPLERPGDIVLVRNGVPVERKKRKAQQQQVASSTEEKDQEKNIPDATPPGGRRLPSVGGSGVAQTNDLARALEKAGEEEEDTGTEQEAPLRTYWINVNAPRNIWVKGSDVNVELGLSEDFRVEYREEARMFGEVRVLRGRVDVLGRRFDVQRDSQVRFTGPPTAPYINVTAEHRNDNAKVTVFVTIRGQGKDITLKPTSDPPLPESEIYTLLATGRRTLERGSGASMTASAQAASVVGSLVANEARKALAAKLPLDVLSIEAGQSGLAGTKLEVGTYVTDKIYVGYTGRVGANLQQGENANAVRFEYQFGPRWSLEGQYGDARSGGLDLIWSKEY</sequence>
<keyword evidence="8" id="KW-1185">Reference proteome</keyword>
<reference evidence="7 8" key="1">
    <citation type="submission" date="2021-02" db="EMBL/GenBank/DDBJ databases">
        <title>De Novo genome assembly of isolated myxobacteria.</title>
        <authorList>
            <person name="Stevens D.C."/>
        </authorList>
    </citation>
    <scope>NUCLEOTIDE SEQUENCE [LARGE SCALE GENOMIC DNA]</scope>
    <source>
        <strain evidence="8">SCPEA02</strain>
    </source>
</reference>
<accession>A0ABX7PDC3</accession>
<evidence type="ECO:0000256" key="1">
    <source>
        <dbReference type="ARBA" id="ARBA00004167"/>
    </source>
</evidence>
<evidence type="ECO:0000313" key="8">
    <source>
        <dbReference type="Proteomes" id="UP000662747"/>
    </source>
</evidence>